<feature type="transmembrane region" description="Helical" evidence="7">
    <location>
        <begin position="217"/>
        <end position="241"/>
    </location>
</feature>
<feature type="domain" description="Major facilitator superfamily (MFS) profile" evidence="8">
    <location>
        <begin position="16"/>
        <end position="403"/>
    </location>
</feature>
<dbReference type="RefSeq" id="WP_201649327.1">
    <property type="nucleotide sequence ID" value="NZ_CAJHCS010000004.1"/>
</dbReference>
<feature type="transmembrane region" description="Helical" evidence="7">
    <location>
        <begin position="143"/>
        <end position="166"/>
    </location>
</feature>
<dbReference type="Gene3D" id="1.20.1250.20">
    <property type="entry name" value="MFS general substrate transporter like domains"/>
    <property type="match status" value="1"/>
</dbReference>
<feature type="transmembrane region" description="Helical" evidence="7">
    <location>
        <begin position="172"/>
        <end position="191"/>
    </location>
</feature>
<feature type="transmembrane region" description="Helical" evidence="7">
    <location>
        <begin position="107"/>
        <end position="131"/>
    </location>
</feature>
<evidence type="ECO:0000259" key="8">
    <source>
        <dbReference type="PROSITE" id="PS50850"/>
    </source>
</evidence>
<keyword evidence="6 7" id="KW-0472">Membrane</keyword>
<keyword evidence="5 7" id="KW-1133">Transmembrane helix</keyword>
<evidence type="ECO:0000256" key="7">
    <source>
        <dbReference type="SAM" id="Phobius"/>
    </source>
</evidence>
<evidence type="ECO:0000256" key="3">
    <source>
        <dbReference type="ARBA" id="ARBA00022475"/>
    </source>
</evidence>
<keyword evidence="4 7" id="KW-0812">Transmembrane</keyword>
<dbReference type="PROSITE" id="PS50850">
    <property type="entry name" value="MFS"/>
    <property type="match status" value="1"/>
</dbReference>
<keyword evidence="2" id="KW-0813">Transport</keyword>
<feature type="transmembrane region" description="Helical" evidence="7">
    <location>
        <begin position="12"/>
        <end position="30"/>
    </location>
</feature>
<feature type="transmembrane region" description="Helical" evidence="7">
    <location>
        <begin position="374"/>
        <end position="394"/>
    </location>
</feature>
<evidence type="ECO:0000313" key="10">
    <source>
        <dbReference type="Proteomes" id="UP001494588"/>
    </source>
</evidence>
<evidence type="ECO:0000256" key="5">
    <source>
        <dbReference type="ARBA" id="ARBA00022989"/>
    </source>
</evidence>
<comment type="caution">
    <text evidence="9">The sequence shown here is derived from an EMBL/GenBank/DDBJ whole genome shotgun (WGS) entry which is preliminary data.</text>
</comment>
<protein>
    <submittedName>
        <fullName evidence="9">MFS transporter</fullName>
    </submittedName>
</protein>
<feature type="transmembrane region" description="Helical" evidence="7">
    <location>
        <begin position="261"/>
        <end position="281"/>
    </location>
</feature>
<reference evidence="9 10" key="1">
    <citation type="submission" date="2024-01" db="EMBL/GenBank/DDBJ databases">
        <title>The diversity of rhizobia nodulating Mimosa spp. in eleven states of Brazil covering several biomes is determined by host plant, location, and edaphic factors.</title>
        <authorList>
            <person name="Rouws L."/>
            <person name="Barauna A."/>
            <person name="Beukes C."/>
            <person name="De Faria S.M."/>
            <person name="Gross E."/>
            <person name="Dos Reis Junior F.B."/>
            <person name="Simon M."/>
            <person name="Maluk M."/>
            <person name="Odee D.W."/>
            <person name="Kenicer G."/>
            <person name="Young J.P.W."/>
            <person name="Reis V.M."/>
            <person name="Zilli J."/>
            <person name="James E.K."/>
        </authorList>
    </citation>
    <scope>NUCLEOTIDE SEQUENCE [LARGE SCALE GENOMIC DNA]</scope>
    <source>
        <strain evidence="9 10">JPY77</strain>
    </source>
</reference>
<accession>A0ABU9QCJ9</accession>
<dbReference type="Pfam" id="PF07690">
    <property type="entry name" value="MFS_1"/>
    <property type="match status" value="1"/>
</dbReference>
<evidence type="ECO:0000256" key="6">
    <source>
        <dbReference type="ARBA" id="ARBA00023136"/>
    </source>
</evidence>
<evidence type="ECO:0000256" key="2">
    <source>
        <dbReference type="ARBA" id="ARBA00022448"/>
    </source>
</evidence>
<dbReference type="EMBL" id="JAZHGC010000012">
    <property type="protein sequence ID" value="MEM5287154.1"/>
    <property type="molecule type" value="Genomic_DNA"/>
</dbReference>
<dbReference type="InterPro" id="IPR011701">
    <property type="entry name" value="MFS"/>
</dbReference>
<name>A0ABU9QCJ9_9BURK</name>
<dbReference type="PANTHER" id="PTHR23517">
    <property type="entry name" value="RESISTANCE PROTEIN MDTM, PUTATIVE-RELATED-RELATED"/>
    <property type="match status" value="1"/>
</dbReference>
<dbReference type="InterPro" id="IPR036259">
    <property type="entry name" value="MFS_trans_sf"/>
</dbReference>
<proteinExistence type="predicted"/>
<sequence length="403" mass="42014">MHPPSRQRARLGGRASLVTSALVLGVLYAGSPLVTPLYPLYQRAFGLSELTVTLIYAAYVIGNLGALFAFGRASDRAGRRFVSLFVLAVAIVSTLLFLFATHPAWLYVARAASGLAIGVGAATATAWIAELHPSNDKAAPSRLAAAVNLVGLAAGALVAGLLAQFAPWPLRTVFVVYGLVIVGTAALTVFARETVDQPKHRLADLSIEPRIGVPSRLWFPFIAPAVTAFATFALLGFYAALLPNLLANSMHQHSPALSGAVVAELFAVSTVTVLVTGALAARAAMSTGLWLLPPSLALLLWAQIDQSMTWLVAATALCGIATALGFRGSLQEVNGMAPAGQRAELLSAYLLCCYTGNSLPAVGVALLSRSVGHLWANVTFAAVSVVLALIALTVSGRHMQRAA</sequence>
<comment type="subcellular location">
    <subcellularLocation>
        <location evidence="1">Cell membrane</location>
        <topology evidence="1">Multi-pass membrane protein</topology>
    </subcellularLocation>
</comment>
<feature type="transmembrane region" description="Helical" evidence="7">
    <location>
        <begin position="346"/>
        <end position="368"/>
    </location>
</feature>
<feature type="transmembrane region" description="Helical" evidence="7">
    <location>
        <begin position="82"/>
        <end position="101"/>
    </location>
</feature>
<dbReference type="Proteomes" id="UP001494588">
    <property type="component" value="Unassembled WGS sequence"/>
</dbReference>
<feature type="transmembrane region" description="Helical" evidence="7">
    <location>
        <begin position="50"/>
        <end position="70"/>
    </location>
</feature>
<feature type="transmembrane region" description="Helical" evidence="7">
    <location>
        <begin position="310"/>
        <end position="326"/>
    </location>
</feature>
<gene>
    <name evidence="9" type="ORF">V4C55_15635</name>
</gene>
<keyword evidence="3" id="KW-1003">Cell membrane</keyword>
<dbReference type="InterPro" id="IPR050171">
    <property type="entry name" value="MFS_Transporters"/>
</dbReference>
<dbReference type="InterPro" id="IPR020846">
    <property type="entry name" value="MFS_dom"/>
</dbReference>
<keyword evidence="10" id="KW-1185">Reference proteome</keyword>
<evidence type="ECO:0000256" key="4">
    <source>
        <dbReference type="ARBA" id="ARBA00022692"/>
    </source>
</evidence>
<evidence type="ECO:0000313" key="9">
    <source>
        <dbReference type="EMBL" id="MEM5287154.1"/>
    </source>
</evidence>
<evidence type="ECO:0000256" key="1">
    <source>
        <dbReference type="ARBA" id="ARBA00004651"/>
    </source>
</evidence>
<organism evidence="9 10">
    <name type="scientific">Paraburkholderia sabiae</name>
    <dbReference type="NCBI Taxonomy" id="273251"/>
    <lineage>
        <taxon>Bacteria</taxon>
        <taxon>Pseudomonadati</taxon>
        <taxon>Pseudomonadota</taxon>
        <taxon>Betaproteobacteria</taxon>
        <taxon>Burkholderiales</taxon>
        <taxon>Burkholderiaceae</taxon>
        <taxon>Paraburkholderia</taxon>
    </lineage>
</organism>
<dbReference type="SUPFAM" id="SSF103473">
    <property type="entry name" value="MFS general substrate transporter"/>
    <property type="match status" value="1"/>
</dbReference>
<dbReference type="PANTHER" id="PTHR23517:SF13">
    <property type="entry name" value="MAJOR FACILITATOR SUPERFAMILY MFS_1"/>
    <property type="match status" value="1"/>
</dbReference>